<dbReference type="EMBL" id="VSRR010007665">
    <property type="protein sequence ID" value="MPC47304.1"/>
    <property type="molecule type" value="Genomic_DNA"/>
</dbReference>
<reference evidence="1 2" key="1">
    <citation type="submission" date="2019-05" db="EMBL/GenBank/DDBJ databases">
        <title>Another draft genome of Portunus trituberculatus and its Hox gene families provides insights of decapod evolution.</title>
        <authorList>
            <person name="Jeong J.-H."/>
            <person name="Song I."/>
            <person name="Kim S."/>
            <person name="Choi T."/>
            <person name="Kim D."/>
            <person name="Ryu S."/>
            <person name="Kim W."/>
        </authorList>
    </citation>
    <scope>NUCLEOTIDE SEQUENCE [LARGE SCALE GENOMIC DNA]</scope>
    <source>
        <tissue evidence="1">Muscle</tissue>
    </source>
</reference>
<protein>
    <submittedName>
        <fullName evidence="1">Uncharacterized protein</fullName>
    </submittedName>
</protein>
<accession>A0A5B7FSF8</accession>
<evidence type="ECO:0000313" key="2">
    <source>
        <dbReference type="Proteomes" id="UP000324222"/>
    </source>
</evidence>
<sequence>MMNSGVMSLVWNDICVVTQKRGRVGMSCMLGVQGSNSGVSKALMTLESVRPVMLDELGDDSGVNPCQTCGNWEECDAMESTLELTPPTPPLFGVGIWQIMQQLMKGTDGLGKPTIREWWMSYDTKHALDNIKSSWD</sequence>
<comment type="caution">
    <text evidence="1">The sequence shown here is derived from an EMBL/GenBank/DDBJ whole genome shotgun (WGS) entry which is preliminary data.</text>
</comment>
<name>A0A5B7FSF8_PORTR</name>
<keyword evidence="2" id="KW-1185">Reference proteome</keyword>
<gene>
    <name evidence="1" type="ORF">E2C01_041046</name>
</gene>
<proteinExistence type="predicted"/>
<evidence type="ECO:0000313" key="1">
    <source>
        <dbReference type="EMBL" id="MPC47304.1"/>
    </source>
</evidence>
<organism evidence="1 2">
    <name type="scientific">Portunus trituberculatus</name>
    <name type="common">Swimming crab</name>
    <name type="synonym">Neptunus trituberculatus</name>
    <dbReference type="NCBI Taxonomy" id="210409"/>
    <lineage>
        <taxon>Eukaryota</taxon>
        <taxon>Metazoa</taxon>
        <taxon>Ecdysozoa</taxon>
        <taxon>Arthropoda</taxon>
        <taxon>Crustacea</taxon>
        <taxon>Multicrustacea</taxon>
        <taxon>Malacostraca</taxon>
        <taxon>Eumalacostraca</taxon>
        <taxon>Eucarida</taxon>
        <taxon>Decapoda</taxon>
        <taxon>Pleocyemata</taxon>
        <taxon>Brachyura</taxon>
        <taxon>Eubrachyura</taxon>
        <taxon>Portunoidea</taxon>
        <taxon>Portunidae</taxon>
        <taxon>Portuninae</taxon>
        <taxon>Portunus</taxon>
    </lineage>
</organism>
<dbReference type="Proteomes" id="UP000324222">
    <property type="component" value="Unassembled WGS sequence"/>
</dbReference>
<dbReference type="AlphaFoldDB" id="A0A5B7FSF8"/>